<keyword evidence="5" id="KW-0800">Toxin</keyword>
<keyword evidence="2 5" id="KW-0540">Nuclease</keyword>
<evidence type="ECO:0000256" key="1">
    <source>
        <dbReference type="ARBA" id="ARBA00022649"/>
    </source>
</evidence>
<keyword evidence="1 5" id="KW-1277">Toxin-antitoxin system</keyword>
<evidence type="ECO:0000256" key="5">
    <source>
        <dbReference type="HAMAP-Rule" id="MF_00265"/>
    </source>
</evidence>
<dbReference type="EC" id="3.1.-.-" evidence="5"/>
<evidence type="ECO:0000256" key="4">
    <source>
        <dbReference type="ARBA" id="ARBA00022801"/>
    </source>
</evidence>
<dbReference type="GO" id="GO:0004540">
    <property type="term" value="F:RNA nuclease activity"/>
    <property type="evidence" value="ECO:0007669"/>
    <property type="project" value="InterPro"/>
</dbReference>
<keyword evidence="5" id="KW-0460">Magnesium</keyword>
<protein>
    <recommendedName>
        <fullName evidence="5">Ribonuclease VapC</fullName>
        <shortName evidence="5">RNase VapC</shortName>
        <ecNumber evidence="5">3.1.-.-</ecNumber>
    </recommendedName>
    <alternativeName>
        <fullName evidence="5">Toxin VapC</fullName>
    </alternativeName>
</protein>
<accession>A0A552U8Y5</accession>
<dbReference type="Gene3D" id="3.40.50.1010">
    <property type="entry name" value="5'-nuclease"/>
    <property type="match status" value="1"/>
</dbReference>
<sequence>MSAMVVDTSALVAASWNEPGYQDIVEALLTDPGFIPAPVLIEYERVISRRDVRAKVPAADFLNELITAGLVILPFDAAAAQAAVDANARFGSGTGAGGKLNMLDLMVYGVAKVLALPILCTGKDFTATDALIHPASRRD</sequence>
<dbReference type="InterPro" id="IPR002716">
    <property type="entry name" value="PIN_dom"/>
</dbReference>
<comment type="similarity">
    <text evidence="5">Belongs to the PINc/VapC protein family.</text>
</comment>
<keyword evidence="8" id="KW-1185">Reference proteome</keyword>
<organism evidence="7 8">
    <name type="scientific">Glacieibacterium frigidum</name>
    <dbReference type="NCBI Taxonomy" id="2593303"/>
    <lineage>
        <taxon>Bacteria</taxon>
        <taxon>Pseudomonadati</taxon>
        <taxon>Pseudomonadota</taxon>
        <taxon>Alphaproteobacteria</taxon>
        <taxon>Sphingomonadales</taxon>
        <taxon>Sphingosinicellaceae</taxon>
        <taxon>Glacieibacterium</taxon>
    </lineage>
</organism>
<dbReference type="GO" id="GO:0000287">
    <property type="term" value="F:magnesium ion binding"/>
    <property type="evidence" value="ECO:0007669"/>
    <property type="project" value="UniProtKB-UniRule"/>
</dbReference>
<dbReference type="Pfam" id="PF01850">
    <property type="entry name" value="PIN"/>
    <property type="match status" value="1"/>
</dbReference>
<dbReference type="Proteomes" id="UP000317894">
    <property type="component" value="Unassembled WGS sequence"/>
</dbReference>
<comment type="function">
    <text evidence="5">Toxic component of a toxin-antitoxin (TA) system. An RNase.</text>
</comment>
<evidence type="ECO:0000313" key="7">
    <source>
        <dbReference type="EMBL" id="TRW14687.1"/>
    </source>
</evidence>
<dbReference type="SUPFAM" id="SSF88723">
    <property type="entry name" value="PIN domain-like"/>
    <property type="match status" value="1"/>
</dbReference>
<dbReference type="OrthoDB" id="32625at2"/>
<reference evidence="7 8" key="1">
    <citation type="submission" date="2019-07" db="EMBL/GenBank/DDBJ databases">
        <title>Novel species isolated from glacier.</title>
        <authorList>
            <person name="Liu Q."/>
            <person name="Xin Y.-H."/>
        </authorList>
    </citation>
    <scope>NUCLEOTIDE SEQUENCE [LARGE SCALE GENOMIC DNA]</scope>
    <source>
        <strain evidence="7 8">LB1R16</strain>
    </source>
</reference>
<keyword evidence="4 5" id="KW-0378">Hydrolase</keyword>
<gene>
    <name evidence="5" type="primary">vapC</name>
    <name evidence="7" type="ORF">FMM06_13450</name>
</gene>
<dbReference type="InterPro" id="IPR029060">
    <property type="entry name" value="PIN-like_dom_sf"/>
</dbReference>
<feature type="domain" description="PIN" evidence="6">
    <location>
        <begin position="4"/>
        <end position="129"/>
    </location>
</feature>
<name>A0A552U8Y5_9SPHN</name>
<evidence type="ECO:0000256" key="3">
    <source>
        <dbReference type="ARBA" id="ARBA00022723"/>
    </source>
</evidence>
<evidence type="ECO:0000259" key="6">
    <source>
        <dbReference type="Pfam" id="PF01850"/>
    </source>
</evidence>
<dbReference type="CDD" id="cd09871">
    <property type="entry name" value="PIN_MtVapC28-VapC30-like"/>
    <property type="match status" value="1"/>
</dbReference>
<feature type="binding site" evidence="5">
    <location>
        <position position="104"/>
    </location>
    <ligand>
        <name>Mg(2+)</name>
        <dbReference type="ChEBI" id="CHEBI:18420"/>
    </ligand>
</feature>
<comment type="cofactor">
    <cofactor evidence="5">
        <name>Mg(2+)</name>
        <dbReference type="ChEBI" id="CHEBI:18420"/>
    </cofactor>
</comment>
<dbReference type="EMBL" id="VJWA01000002">
    <property type="protein sequence ID" value="TRW14687.1"/>
    <property type="molecule type" value="Genomic_DNA"/>
</dbReference>
<proteinExistence type="inferred from homology"/>
<evidence type="ECO:0000313" key="8">
    <source>
        <dbReference type="Proteomes" id="UP000317894"/>
    </source>
</evidence>
<dbReference type="InterPro" id="IPR022907">
    <property type="entry name" value="VapC_family"/>
</dbReference>
<dbReference type="GO" id="GO:0016787">
    <property type="term" value="F:hydrolase activity"/>
    <property type="evidence" value="ECO:0007669"/>
    <property type="project" value="UniProtKB-KW"/>
</dbReference>
<keyword evidence="3 5" id="KW-0479">Metal-binding</keyword>
<dbReference type="RefSeq" id="WP_144237893.1">
    <property type="nucleotide sequence ID" value="NZ_VJWA01000002.1"/>
</dbReference>
<evidence type="ECO:0000256" key="2">
    <source>
        <dbReference type="ARBA" id="ARBA00022722"/>
    </source>
</evidence>
<dbReference type="GO" id="GO:0090729">
    <property type="term" value="F:toxin activity"/>
    <property type="evidence" value="ECO:0007669"/>
    <property type="project" value="UniProtKB-KW"/>
</dbReference>
<dbReference type="AlphaFoldDB" id="A0A552U8Y5"/>
<dbReference type="HAMAP" id="MF_00265">
    <property type="entry name" value="VapC_Nob1"/>
    <property type="match status" value="1"/>
</dbReference>
<feature type="binding site" evidence="5">
    <location>
        <position position="7"/>
    </location>
    <ligand>
        <name>Mg(2+)</name>
        <dbReference type="ChEBI" id="CHEBI:18420"/>
    </ligand>
</feature>
<comment type="caution">
    <text evidence="7">The sequence shown here is derived from an EMBL/GenBank/DDBJ whole genome shotgun (WGS) entry which is preliminary data.</text>
</comment>